<dbReference type="InterPro" id="IPR033703">
    <property type="entry name" value="Rhv-like"/>
</dbReference>
<keyword evidence="9" id="KW-0547">Nucleotide-binding</keyword>
<keyword evidence="10" id="KW-0378">Hydrolase</keyword>
<dbReference type="GO" id="GO:0006351">
    <property type="term" value="P:DNA-templated transcription"/>
    <property type="evidence" value="ECO:0007669"/>
    <property type="project" value="InterPro"/>
</dbReference>
<organism evidence="21">
    <name type="scientific">Mertensia paniculata waikavirus</name>
    <dbReference type="NCBI Taxonomy" id="3027344"/>
    <lineage>
        <taxon>Viruses</taxon>
        <taxon>Riboviria</taxon>
        <taxon>Orthornavirae</taxon>
        <taxon>Pisuviricota</taxon>
        <taxon>Pisoniviricetes</taxon>
        <taxon>Picornavirales</taxon>
        <taxon>Secoviridae</taxon>
        <taxon>Waikavirus</taxon>
        <taxon>Ritunrivirus</taxon>
        <taxon>Waikavirus mertensiae</taxon>
    </lineage>
</organism>
<keyword evidence="11" id="KW-0347">Helicase</keyword>
<evidence type="ECO:0000256" key="17">
    <source>
        <dbReference type="SAM" id="MobiDB-lite"/>
    </source>
</evidence>
<keyword evidence="3" id="KW-0696">RNA-directed RNA polymerase</keyword>
<dbReference type="Pfam" id="PF12264">
    <property type="entry name" value="Waikav_capsid_1"/>
    <property type="match status" value="1"/>
</dbReference>
<keyword evidence="7" id="KW-0812">Transmembrane</keyword>
<keyword evidence="6" id="KW-0808">Transferase</keyword>
<keyword evidence="12" id="KW-0788">Thiol protease</keyword>
<dbReference type="Pfam" id="PF00915">
    <property type="entry name" value="Calici_coat"/>
    <property type="match status" value="1"/>
</dbReference>
<evidence type="ECO:0000256" key="10">
    <source>
        <dbReference type="ARBA" id="ARBA00022801"/>
    </source>
</evidence>
<keyword evidence="14" id="KW-0946">Virion</keyword>
<dbReference type="InterPro" id="IPR044067">
    <property type="entry name" value="PCV_3C_PRO"/>
</dbReference>
<evidence type="ECO:0000259" key="20">
    <source>
        <dbReference type="PROSITE" id="PS51874"/>
    </source>
</evidence>
<dbReference type="SUPFAM" id="SSF56672">
    <property type="entry name" value="DNA/RNA polymerases"/>
    <property type="match status" value="1"/>
</dbReference>
<keyword evidence="8" id="KW-0548">Nucleotidyltransferase</keyword>
<dbReference type="Gene3D" id="3.30.70.270">
    <property type="match status" value="1"/>
</dbReference>
<dbReference type="SUPFAM" id="SSF50494">
    <property type="entry name" value="Trypsin-like serine proteases"/>
    <property type="match status" value="1"/>
</dbReference>
<dbReference type="InterPro" id="IPR014759">
    <property type="entry name" value="Helicase_SF3_ssRNA_vir"/>
</dbReference>
<evidence type="ECO:0000259" key="19">
    <source>
        <dbReference type="PROSITE" id="PS51218"/>
    </source>
</evidence>
<feature type="domain" description="RdRp catalytic" evidence="18">
    <location>
        <begin position="3062"/>
        <end position="3193"/>
    </location>
</feature>
<evidence type="ECO:0000256" key="8">
    <source>
        <dbReference type="ARBA" id="ARBA00022695"/>
    </source>
</evidence>
<dbReference type="GO" id="GO:0019028">
    <property type="term" value="C:viral capsid"/>
    <property type="evidence" value="ECO:0007669"/>
    <property type="project" value="UniProtKB-KW"/>
</dbReference>
<name>A0AA48P947_9SECO</name>
<dbReference type="PROSITE" id="PS51874">
    <property type="entry name" value="PCV_3C_PRO"/>
    <property type="match status" value="1"/>
</dbReference>
<dbReference type="GO" id="GO:0039694">
    <property type="term" value="P:viral RNA genome replication"/>
    <property type="evidence" value="ECO:0007669"/>
    <property type="project" value="InterPro"/>
</dbReference>
<evidence type="ECO:0000256" key="7">
    <source>
        <dbReference type="ARBA" id="ARBA00022692"/>
    </source>
</evidence>
<evidence type="ECO:0000256" key="2">
    <source>
        <dbReference type="ARBA" id="ARBA00020107"/>
    </source>
</evidence>
<dbReference type="Pfam" id="PF00680">
    <property type="entry name" value="RdRP_1"/>
    <property type="match status" value="1"/>
</dbReference>
<evidence type="ECO:0000256" key="15">
    <source>
        <dbReference type="ARBA" id="ARBA00022953"/>
    </source>
</evidence>
<keyword evidence="16" id="KW-0472">Membrane</keyword>
<evidence type="ECO:0000256" key="6">
    <source>
        <dbReference type="ARBA" id="ARBA00022679"/>
    </source>
</evidence>
<evidence type="ECO:0000256" key="9">
    <source>
        <dbReference type="ARBA" id="ARBA00022741"/>
    </source>
</evidence>
<dbReference type="EMBL" id="BK062991">
    <property type="protein sequence ID" value="DBA13312.1"/>
    <property type="molecule type" value="Genomic_RNA"/>
</dbReference>
<evidence type="ECO:0000256" key="16">
    <source>
        <dbReference type="ARBA" id="ARBA00022989"/>
    </source>
</evidence>
<dbReference type="InterPro" id="IPR024379">
    <property type="entry name" value="Waikavirus_capsid-1"/>
</dbReference>
<evidence type="ECO:0000256" key="3">
    <source>
        <dbReference type="ARBA" id="ARBA00022484"/>
    </source>
</evidence>
<dbReference type="InterPro" id="IPR029053">
    <property type="entry name" value="Viral_coat"/>
</dbReference>
<protein>
    <recommendedName>
        <fullName evidence="2">Genome polyprotein</fullName>
    </recommendedName>
</protein>
<evidence type="ECO:0000256" key="4">
    <source>
        <dbReference type="ARBA" id="ARBA00022561"/>
    </source>
</evidence>
<dbReference type="GO" id="GO:0030430">
    <property type="term" value="C:host cell cytoplasm"/>
    <property type="evidence" value="ECO:0007669"/>
    <property type="project" value="UniProtKB-SubCell"/>
</dbReference>
<dbReference type="Gene3D" id="2.60.120.20">
    <property type="match status" value="3"/>
</dbReference>
<dbReference type="GO" id="GO:0004197">
    <property type="term" value="F:cysteine-type endopeptidase activity"/>
    <property type="evidence" value="ECO:0007669"/>
    <property type="project" value="InterPro"/>
</dbReference>
<keyword evidence="15" id="KW-0693">Viral RNA replication</keyword>
<reference evidence="21" key="1">
    <citation type="journal article" date="2023" name="Virology">
        <title>Broadening the host range and genetic diversity of waikaviruses.</title>
        <authorList>
            <person name="Sidharthan V.K."/>
            <person name="Rajeswari V."/>
            <person name="Baranwal V.K."/>
        </authorList>
    </citation>
    <scope>NUCLEOTIDE SEQUENCE</scope>
    <source>
        <strain evidence="21">Mer pan</strain>
    </source>
</reference>
<feature type="domain" description="Peptidase C3" evidence="20">
    <location>
        <begin position="2547"/>
        <end position="2765"/>
    </location>
</feature>
<keyword evidence="16" id="KW-1133">Transmembrane helix</keyword>
<feature type="compositionally biased region" description="Acidic residues" evidence="17">
    <location>
        <begin position="408"/>
        <end position="423"/>
    </location>
</feature>
<dbReference type="Gene3D" id="1.20.960.20">
    <property type="match status" value="1"/>
</dbReference>
<evidence type="ECO:0000256" key="13">
    <source>
        <dbReference type="ARBA" id="ARBA00022840"/>
    </source>
</evidence>
<dbReference type="InterPro" id="IPR043504">
    <property type="entry name" value="Peptidase_S1_PA_chymotrypsin"/>
</dbReference>
<dbReference type="GO" id="GO:0006508">
    <property type="term" value="P:proteolysis"/>
    <property type="evidence" value="ECO:0007669"/>
    <property type="project" value="UniProtKB-KW"/>
</dbReference>
<dbReference type="InterPro" id="IPR043502">
    <property type="entry name" value="DNA/RNA_pol_sf"/>
</dbReference>
<keyword evidence="4" id="KW-0167">Capsid protein</keyword>
<dbReference type="InterPro" id="IPR024387">
    <property type="entry name" value="Pept_C3G_Picornavir"/>
</dbReference>
<comment type="subcellular location">
    <subcellularLocation>
        <location evidence="1">Virion</location>
    </subcellularLocation>
</comment>
<dbReference type="PROSITE" id="PS50507">
    <property type="entry name" value="RDRP_SSRNA_POS"/>
    <property type="match status" value="1"/>
</dbReference>
<dbReference type="InterPro" id="IPR004005">
    <property type="entry name" value="Calicivirus_coat"/>
</dbReference>
<dbReference type="InterPro" id="IPR043128">
    <property type="entry name" value="Rev_trsase/Diguanyl_cyclase"/>
</dbReference>
<evidence type="ECO:0000256" key="14">
    <source>
        <dbReference type="ARBA" id="ARBA00022844"/>
    </source>
</evidence>
<dbReference type="CDD" id="cd23169">
    <property type="entry name" value="ps-ssRNAv-Picornavirales"/>
    <property type="match status" value="1"/>
</dbReference>
<dbReference type="GO" id="GO:0003723">
    <property type="term" value="F:RNA binding"/>
    <property type="evidence" value="ECO:0007669"/>
    <property type="project" value="InterPro"/>
</dbReference>
<evidence type="ECO:0000256" key="1">
    <source>
        <dbReference type="ARBA" id="ARBA00004328"/>
    </source>
</evidence>
<keyword evidence="13" id="KW-0067">ATP-binding</keyword>
<dbReference type="CDD" id="cd00205">
    <property type="entry name" value="rhv_like"/>
    <property type="match status" value="1"/>
</dbReference>
<dbReference type="InterPro" id="IPR009003">
    <property type="entry name" value="Peptidase_S1_PA"/>
</dbReference>
<evidence type="ECO:0000313" key="21">
    <source>
        <dbReference type="EMBL" id="DBA13312.1"/>
    </source>
</evidence>
<dbReference type="InterPro" id="IPR001205">
    <property type="entry name" value="RNA-dir_pol_C"/>
</dbReference>
<feature type="region of interest" description="Disordered" evidence="17">
    <location>
        <begin position="1311"/>
        <end position="1331"/>
    </location>
</feature>
<evidence type="ECO:0000256" key="5">
    <source>
        <dbReference type="ARBA" id="ARBA00022670"/>
    </source>
</evidence>
<dbReference type="InterPro" id="IPR000605">
    <property type="entry name" value="Helicase_SF3_ssDNA/RNA_vir"/>
</dbReference>
<feature type="region of interest" description="Disordered" evidence="17">
    <location>
        <begin position="402"/>
        <end position="423"/>
    </location>
</feature>
<proteinExistence type="predicted"/>
<dbReference type="GO" id="GO:0003724">
    <property type="term" value="F:RNA helicase activity"/>
    <property type="evidence" value="ECO:0007669"/>
    <property type="project" value="InterPro"/>
</dbReference>
<evidence type="ECO:0000256" key="12">
    <source>
        <dbReference type="ARBA" id="ARBA00022807"/>
    </source>
</evidence>
<evidence type="ECO:0000256" key="11">
    <source>
        <dbReference type="ARBA" id="ARBA00022806"/>
    </source>
</evidence>
<dbReference type="PROSITE" id="PS51218">
    <property type="entry name" value="SF3_HELICASE_2"/>
    <property type="match status" value="1"/>
</dbReference>
<keyword evidence="5" id="KW-0645">Protease</keyword>
<sequence length="3382" mass="377344">MSTEKGFVKHLKLECKVGIIISSNNVCEHRAPLSGNSSCVCNYCNYLLRIFKFQQSTRNILNRVTFKQLYSVDFLSCYSSSCFLFSLSGSDPINKYKLSRKNATGTISDRFVRKYACPLSREFGANITSTSRPDCWCVCNNAQHLFECVSIDDHSRGEYFPIPRESDSWDATCTSCGASCSFASPREGVILTGFLRSLIVSYSGSGFFVSLASSKDQVHVSRKTAEMLALLNGSLITLDNIDITCVEPDTIETHSDVYVTIGSQIAYSCESAARYPANFQSQLNCCDHKFVLTSRTGFQIPLSQEMLRAFFMLLTGQGYLRGNVAIEGQVVPKDQFCGIVNIGGLKGVHLRCNYLFTAVHQEFYDGPFYSTAPIDPLLIEPFVVSFSHYKDSLDEIEECVRQSSSGVGEDDEADMADYPSSDDEETLQGRLEVLKHQDNNLLITDTPTVGVQTRGLRDLAKRVGGLMKGVTQCVTKLHAVWDWPLDSILKSVSSVGNWLEENKEHVDKDVWACTMCPQIQKDVEEALRKQVKAMEVLQLALMKLSTTTDGLSKMSNDNFAKLEAEVSKMGNEDRKAKVPDSIVKMLAEHSVAIDRLNKRIEEMSDIPQVQPIIQYSGGKDKRKPAVEQVGEQMPIPRSRFPRPHAMKQSPEFIGDDEVSTVVSTSKVISKGSSDEHNALLADVYLGSVEWNVSSGEGKVLKNYSLPSAIWAQDDRMRNFVKYFQYFDCDGLEFTVAITSVGMQGGTLMICWDAMGCATRQKIDTVLQLSNIPSAYIHASESKHHKFKVDSPSIQHQMCVSGSEKSFNKLGVFKISVVNVLNASAETSQKVMVNTWVRFLNPELKLYSVSHDLAFSQSGVQPDNLQGLESLESIVAQGKWSTTSPSNLMTITVHPTACHIANGLVTQTSLSVLSHLFDRWTGSLVYRLIFGASLFVKGKLIVGAVPVAFRDKNITVAQLSMFPSKVCDLSGEQREFEFTVPFNSVGSNCYIVRDSLYDISSYNAELVTTRLHVLVLDPLVMVANVSNNVSFVVTMRPGSDFALHSVSGLKTEPIDRVMKQQFGRSLICGNVEGNSFHGFCTIPSVLTEFTLSGKTSNAKNAIKFCVSPFYRKLRPCTTVLSWLSQLFVEWSGSIVYTLRFHSKKKNQASYVQIWHDANGSIDDAEFEFVNVTDPPAGARVTYWYLGESPVLQYVVEYKARTPKLLICKARYGPTEDDWLYYYNGTVTIDYTGLDEVTMEMSIHGGSDFQMYEQTVAPLAGKVSEAFTVMSYNSKLQDITKFPLESERLKGPEASSDVITMPMKPVAGVDEELPKGKTRSYPREGDRGFDANGEPIVFTNGSWEFEDEDAEKQTSCIPCGGGMSEMVETLQTRGTCGKLVEIIDKSHEAMSGSAYNNVMEASAMLIPLLKKAEKLTGSVEEKLDMFNGLRSKIMSLLKGLFTTSLPGVAASAFENERYTWATILTLLGGATLIWYCKSKKSFVKKLAVLAMIVWSPFLAEKVWELGIWIKKKFVGETNDEEMCRRHSIAGAFEGAKRTFADFSEWFSSNWVEVIPSLLTLLGVVASLITWGCIPDSKDLHSFAAKFKEAGDKGRTFSNLAGGFNAIQKLCSEWSKKLVGWLMGLGGSSLPQKDSALEKIVNFSLREWVEEVKAAHLLENRYHNFSGIERLIKVRHLYDQSQEIQSALMDGCKIDVQLSMIIKDCKDKCTELLNETYSFKGMKEPRIDPMHVCMIGAPGVGKSAVANIVINNLLDYRGEPRIDRVYTRCCADAYWSNYHQEPVILYDDLGAIKSNLKLSDYAEIMGVKTNGPFSVPMAAVDDKGKMCMSKYIFSCTNVLELDDSGDVVTKTAFYRRRNVLVTVEVAEGAVRSEENPTHGLLFTVMGYEVQGARVTFGVKENWPESYLQNVDTTGWRFEKVKYPVFFKWLCTFTDAYMASQAKLVASIKHCPLVQEEEEDEIVQPQANKTMLMGDLIKLFEAKKWSGKTLCNFFKDSGFDAPHRWRTNAPLSVKEFSQRLCGCNNGSACDYTQLLKRMNSIITGKSLTLPYSKFRLQALHLNPDETTLCVAPGDVLEGLDPGVILYTILLYKSWSHNTHICPYQMEKRSSTSKSKHMLSSDFFDCDDMLDPLPTIIMHRGFKCVKWPGIVKLFPQTVLDNGYVPVFDGDSYYLLCSDIKAIKDVKDVEILWGSMWNRGCEVDIGLDLLFAPDDCKFVKSILHTIKEYGTSKNLSGDVRTVIQGLKDVFGERSGLFFSSLVALCCFHSKSVELDVHNIGVAERKKRFQNVCDAYDTYEKDVVSGLSTNVKIGLAIVGGVVSVGVLIGLFSLLRSFTKKTSSLLEDELEQEAGVSGAHESDGLVTNHFRRTQVAPKSRILIAEKGVSSAAASDGLVTPYLRKQRAPTVRIVKEMGFGTTYSEKTPLTTHVIKEKRRLFKNRFIAAVNELVRGKPKNACDMLQGIESWTKNLRSAGTIGGGDLCVNVITRVKEIGNAQKEDGILISSDSHFVKDEQLSDDLAKLEKTTASEVIKMINDGLTIKAEKQAKVGEYGLARDYNMITLLDTHISRMSCTVLALLGELWYTMRVLRLKGTYVLMPAHYVEELCKAEQIYFISPHKVVPVTFEYHRTALVSEYQDLLVWDLGNAAPVSPDFTGHIITAEDWKSFNKCSGALSFVKYSNEMTLQVVHALDNIELTTSDVAIPTGDYEMLGSRHTIVTGLRFRVHCMPGFCGSAILRADAGKVRKIIGMHTAGLKNKGVGYAETLTAELIEKAIQALGGNAMVKSEVRHNLEVCSKQSPDIVGKGNLGVIGVINKKQVPSMASKTSICGSMLHGLIGEIKTEPSILSSWDKRLGDKRGIWDPVLDGAMKYGEKIIPFPVEEIELVERHLCVVFRHFENTRRTRSINDLNIGINGIEGSDFWAQIDMTTSAGYPYVLEKPKGARGKAWLFDVEEVLPSGRTVYSPAYPKFCESLQHIHTEILNGIVPDILTMECPKDERRKLAKIYDKPATRTFTILPPEVNILIRMYFGDFAAMVMHTRAEHFSQVGINAESLEWSELMNSFLKKGTKGFAGDYAKFDGIGSPEIYHSIVNIVNSWYDDGPTNARARHCLINSIIHRDGIVGNLLVKYSQGMPSGFAMTVIFNSFVNYYYMALAWMNIVGRSALGHNAFLADFDKFTRLVVYGDDNIVAVDDKFLDIYNLCSVASYLSQYGVTYTDDAKNPIHLSEPYTDITRVTFLKRSFVRASQTSSLWKAPLDKVSIEERCNWIRECEVPLEALYQNLEGALYEASIHGLEYYIDLLVRINSACERVMITPPQLTFYECQGRWWSNMTDASIGQSDLSKLVKIGKTTQFTDLTFKFKDLILGKEITLGYALQRAREAQQTQFLV</sequence>
<dbReference type="Pfam" id="PF12381">
    <property type="entry name" value="Peptidase_C3G"/>
    <property type="match status" value="1"/>
</dbReference>
<evidence type="ECO:0000259" key="18">
    <source>
        <dbReference type="PROSITE" id="PS50507"/>
    </source>
</evidence>
<dbReference type="InterPro" id="IPR007094">
    <property type="entry name" value="RNA-dir_pol_PSvirus"/>
</dbReference>
<dbReference type="SUPFAM" id="SSF88633">
    <property type="entry name" value="Positive stranded ssRNA viruses"/>
    <property type="match status" value="2"/>
</dbReference>
<feature type="domain" description="SF3 helicase" evidence="19">
    <location>
        <begin position="1707"/>
        <end position="1875"/>
    </location>
</feature>
<accession>A0AA48P947</accession>
<dbReference type="Gene3D" id="2.40.10.10">
    <property type="entry name" value="Trypsin-like serine proteases"/>
    <property type="match status" value="1"/>
</dbReference>
<dbReference type="GO" id="GO:0003968">
    <property type="term" value="F:RNA-directed RNA polymerase activity"/>
    <property type="evidence" value="ECO:0007669"/>
    <property type="project" value="UniProtKB-KW"/>
</dbReference>
<dbReference type="GO" id="GO:0005524">
    <property type="term" value="F:ATP binding"/>
    <property type="evidence" value="ECO:0007669"/>
    <property type="project" value="UniProtKB-KW"/>
</dbReference>
<dbReference type="Pfam" id="PF00910">
    <property type="entry name" value="RNA_helicase"/>
    <property type="match status" value="1"/>
</dbReference>